<dbReference type="EMBL" id="JAENIM010000042">
    <property type="protein sequence ID" value="MBK1792022.1"/>
    <property type="molecule type" value="Genomic_DNA"/>
</dbReference>
<accession>A0A8J7MFV1</accession>
<keyword evidence="1" id="KW-1277">Toxin-antitoxin system</keyword>
<reference evidence="2" key="1">
    <citation type="submission" date="2021-01" db="EMBL/GenBank/DDBJ databases">
        <title>Modified the classification status of verrucomicrobia.</title>
        <authorList>
            <person name="Feng X."/>
        </authorList>
    </citation>
    <scope>NUCLEOTIDE SEQUENCE</scope>
    <source>
        <strain evidence="2">_KCTC 22039</strain>
    </source>
</reference>
<dbReference type="InterPro" id="IPR035093">
    <property type="entry name" value="RelE/ParE_toxin_dom_sf"/>
</dbReference>
<proteinExistence type="predicted"/>
<dbReference type="Proteomes" id="UP000624703">
    <property type="component" value="Unassembled WGS sequence"/>
</dbReference>
<keyword evidence="3" id="KW-1185">Reference proteome</keyword>
<dbReference type="InterPro" id="IPR007712">
    <property type="entry name" value="RelE/ParE_toxin"/>
</dbReference>
<evidence type="ECO:0000256" key="1">
    <source>
        <dbReference type="ARBA" id="ARBA00022649"/>
    </source>
</evidence>
<dbReference type="Pfam" id="PF05016">
    <property type="entry name" value="ParE_toxin"/>
    <property type="match status" value="1"/>
</dbReference>
<organism evidence="2 3">
    <name type="scientific">Persicirhabdus sediminis</name>
    <dbReference type="NCBI Taxonomy" id="454144"/>
    <lineage>
        <taxon>Bacteria</taxon>
        <taxon>Pseudomonadati</taxon>
        <taxon>Verrucomicrobiota</taxon>
        <taxon>Verrucomicrobiia</taxon>
        <taxon>Verrucomicrobiales</taxon>
        <taxon>Verrucomicrobiaceae</taxon>
        <taxon>Persicirhabdus</taxon>
    </lineage>
</organism>
<protein>
    <submittedName>
        <fullName evidence="2">Type II toxin-antitoxin system RelE/ParE family toxin</fullName>
    </submittedName>
</protein>
<dbReference type="AlphaFoldDB" id="A0A8J7MFV1"/>
<comment type="caution">
    <text evidence="2">The sequence shown here is derived from an EMBL/GenBank/DDBJ whole genome shotgun (WGS) entry which is preliminary data.</text>
</comment>
<dbReference type="RefSeq" id="WP_200312034.1">
    <property type="nucleotide sequence ID" value="NZ_JAENIM010000042.1"/>
</dbReference>
<name>A0A8J7MFV1_9BACT</name>
<dbReference type="Gene3D" id="3.30.2310.20">
    <property type="entry name" value="RelE-like"/>
    <property type="match status" value="1"/>
</dbReference>
<evidence type="ECO:0000313" key="3">
    <source>
        <dbReference type="Proteomes" id="UP000624703"/>
    </source>
</evidence>
<gene>
    <name evidence="2" type="ORF">JIN82_12750</name>
</gene>
<evidence type="ECO:0000313" key="2">
    <source>
        <dbReference type="EMBL" id="MBK1792022.1"/>
    </source>
</evidence>
<sequence length="105" mass="12238">MKYRVLLTKRFATSLQEMGDYIAADNAQRAISWLAEVEAKVMKLDYFPESHPYARENEDHAIELRQLVFGRGRYKYRVIFTVKESDVIALDIRHAAREGHPPQSL</sequence>